<gene>
    <name evidence="2" type="ORF">GN244_ATG18394</name>
</gene>
<feature type="compositionally biased region" description="Basic and acidic residues" evidence="1">
    <location>
        <begin position="41"/>
        <end position="53"/>
    </location>
</feature>
<feature type="region of interest" description="Disordered" evidence="1">
    <location>
        <begin position="1"/>
        <end position="71"/>
    </location>
</feature>
<sequence length="276" mass="30130">MQLGGGNFKPLIRKKQLGRDAPRTIRHYTRTSTTKPCFEAAPRRASSDREPPRKRTKRGGNKGKAAPKPRKAEVGIYFILRRGVIPTKPSPKKVGKPVKLSPKKTVLPSIARKKGGKRHASKMCSPRIEQLETVIRLRTQPNGLDEHTTSSSENARRIPPIALSHLGRGAGGNQQHDQSPSCPTSLETSAHNASRLTDDHAKKKAKKTGTSNRSSAPKKAPEGSSGTSKRQAMISKKTALRKRTASHTQSKKSRRVSSGSRSGEAKDMVFIMSSLL</sequence>
<dbReference type="EMBL" id="WSZM01000743">
    <property type="protein sequence ID" value="KAF4029852.1"/>
    <property type="molecule type" value="Genomic_DNA"/>
</dbReference>
<organism evidence="2 3">
    <name type="scientific">Phytophthora infestans</name>
    <name type="common">Potato late blight agent</name>
    <name type="synonym">Botrytis infestans</name>
    <dbReference type="NCBI Taxonomy" id="4787"/>
    <lineage>
        <taxon>Eukaryota</taxon>
        <taxon>Sar</taxon>
        <taxon>Stramenopiles</taxon>
        <taxon>Oomycota</taxon>
        <taxon>Peronosporomycetes</taxon>
        <taxon>Peronosporales</taxon>
        <taxon>Peronosporaceae</taxon>
        <taxon>Phytophthora</taxon>
    </lineage>
</organism>
<feature type="compositionally biased region" description="Basic residues" evidence="1">
    <location>
        <begin position="54"/>
        <end position="69"/>
    </location>
</feature>
<proteinExistence type="predicted"/>
<evidence type="ECO:0000256" key="1">
    <source>
        <dbReference type="SAM" id="MobiDB-lite"/>
    </source>
</evidence>
<feature type="compositionally biased region" description="Polar residues" evidence="1">
    <location>
        <begin position="173"/>
        <end position="195"/>
    </location>
</feature>
<evidence type="ECO:0000313" key="3">
    <source>
        <dbReference type="Proteomes" id="UP000602510"/>
    </source>
</evidence>
<reference evidence="2" key="1">
    <citation type="submission" date="2020-04" db="EMBL/GenBank/DDBJ databases">
        <title>Hybrid Assembly of Korean Phytophthora infestans isolates.</title>
        <authorList>
            <person name="Prokchorchik M."/>
            <person name="Lee Y."/>
            <person name="Seo J."/>
            <person name="Cho J.-H."/>
            <person name="Park Y.-E."/>
            <person name="Jang D.-C."/>
            <person name="Im J.-S."/>
            <person name="Choi J.-G."/>
            <person name="Park H.-J."/>
            <person name="Lee G.-B."/>
            <person name="Lee Y.-G."/>
            <person name="Hong S.-Y."/>
            <person name="Cho K."/>
            <person name="Sohn K.H."/>
        </authorList>
    </citation>
    <scope>NUCLEOTIDE SEQUENCE</scope>
    <source>
        <strain evidence="2">KR_1_A1</strain>
    </source>
</reference>
<comment type="caution">
    <text evidence="2">The sequence shown here is derived from an EMBL/GenBank/DDBJ whole genome shotgun (WGS) entry which is preliminary data.</text>
</comment>
<name>A0A833S731_PHYIN</name>
<feature type="region of interest" description="Disordered" evidence="1">
    <location>
        <begin position="137"/>
        <end position="276"/>
    </location>
</feature>
<feature type="compositionally biased region" description="Basic residues" evidence="1">
    <location>
        <begin position="238"/>
        <end position="255"/>
    </location>
</feature>
<dbReference type="Proteomes" id="UP000602510">
    <property type="component" value="Unassembled WGS sequence"/>
</dbReference>
<evidence type="ECO:0000313" key="2">
    <source>
        <dbReference type="EMBL" id="KAF4029852.1"/>
    </source>
</evidence>
<accession>A0A833S731</accession>
<keyword evidence="3" id="KW-1185">Reference proteome</keyword>
<dbReference type="AlphaFoldDB" id="A0A833S731"/>
<protein>
    <submittedName>
        <fullName evidence="2">Uncharacterized protein</fullName>
    </submittedName>
</protein>